<organism evidence="2 3">
    <name type="scientific">Clonostachys solani</name>
    <dbReference type="NCBI Taxonomy" id="160281"/>
    <lineage>
        <taxon>Eukaryota</taxon>
        <taxon>Fungi</taxon>
        <taxon>Dikarya</taxon>
        <taxon>Ascomycota</taxon>
        <taxon>Pezizomycotina</taxon>
        <taxon>Sordariomycetes</taxon>
        <taxon>Hypocreomycetidae</taxon>
        <taxon>Hypocreales</taxon>
        <taxon>Bionectriaceae</taxon>
        <taxon>Clonostachys</taxon>
    </lineage>
</organism>
<keyword evidence="1" id="KW-0175">Coiled coil</keyword>
<comment type="caution">
    <text evidence="2">The sequence shown here is derived from an EMBL/GenBank/DDBJ whole genome shotgun (WGS) entry which is preliminary data.</text>
</comment>
<evidence type="ECO:0000256" key="1">
    <source>
        <dbReference type="SAM" id="Coils"/>
    </source>
</evidence>
<dbReference type="Proteomes" id="UP000775872">
    <property type="component" value="Unassembled WGS sequence"/>
</dbReference>
<sequence length="352" mass="40391">MSPSSPDILGLLEEALAEEVCQKQAPGSPDKSKYKVQAADEEEGSLSVADYHQNMTQITQDKIEKGGLKHEETEKAPLVQEVTEAVKKRLISKQVEDRTAEKCEIIGKRWEEERGKLIEKLELHKGEAMHCEDAIGQGSLASAELGDLIEQSEDSIKDLSSKLAEKNDLIKERKDDIEELDDDLHDKHDLTMRLEAAIDGIRHELSDLHDERKKCQDSVEEVSSDNLAELDYRIEEGEDLIEEYQDDIEGYEDEIRDVVDLMVEHEACVKELSSESAKLDSQIKVYEVKLSQYRYEKWMRDEHKKRLQEAKGFFEQLQKKAGDMITNRELEVGEEIREAYRLAKEEVERSAN</sequence>
<feature type="coiled-coil region" evidence="1">
    <location>
        <begin position="227"/>
        <end position="320"/>
    </location>
</feature>
<evidence type="ECO:0000313" key="3">
    <source>
        <dbReference type="Proteomes" id="UP000775872"/>
    </source>
</evidence>
<accession>A0A9N9ZH81</accession>
<proteinExistence type="predicted"/>
<reference evidence="3" key="1">
    <citation type="submission" date="2019-06" db="EMBL/GenBank/DDBJ databases">
        <authorList>
            <person name="Broberg M."/>
        </authorList>
    </citation>
    <scope>NUCLEOTIDE SEQUENCE [LARGE SCALE GENOMIC DNA]</scope>
</reference>
<feature type="coiled-coil region" evidence="1">
    <location>
        <begin position="149"/>
        <end position="183"/>
    </location>
</feature>
<gene>
    <name evidence="2" type="ORF">CSOL1703_00017555</name>
</gene>
<keyword evidence="3" id="KW-1185">Reference proteome</keyword>
<dbReference type="EMBL" id="CABFOC020000057">
    <property type="protein sequence ID" value="CAH0055452.1"/>
    <property type="molecule type" value="Genomic_DNA"/>
</dbReference>
<name>A0A9N9ZH81_9HYPO</name>
<dbReference type="Gene3D" id="1.10.287.950">
    <property type="entry name" value="Methyl-accepting chemotaxis protein"/>
    <property type="match status" value="1"/>
</dbReference>
<dbReference type="AlphaFoldDB" id="A0A9N9ZH81"/>
<protein>
    <submittedName>
        <fullName evidence="2">Uncharacterized protein</fullName>
    </submittedName>
</protein>
<reference evidence="2 3" key="2">
    <citation type="submission" date="2021-10" db="EMBL/GenBank/DDBJ databases">
        <authorList>
            <person name="Piombo E."/>
        </authorList>
    </citation>
    <scope>NUCLEOTIDE SEQUENCE [LARGE SCALE GENOMIC DNA]</scope>
</reference>
<dbReference type="OrthoDB" id="5149828at2759"/>
<evidence type="ECO:0000313" key="2">
    <source>
        <dbReference type="EMBL" id="CAH0055452.1"/>
    </source>
</evidence>